<protein>
    <submittedName>
        <fullName evidence="1">Uncharacterized protein</fullName>
    </submittedName>
</protein>
<dbReference type="KEGG" id="kpd:CW740_02270"/>
<organism evidence="1 2">
    <name type="scientific">Kangiella profundi</name>
    <dbReference type="NCBI Taxonomy" id="1561924"/>
    <lineage>
        <taxon>Bacteria</taxon>
        <taxon>Pseudomonadati</taxon>
        <taxon>Pseudomonadota</taxon>
        <taxon>Gammaproteobacteria</taxon>
        <taxon>Kangiellales</taxon>
        <taxon>Kangiellaceae</taxon>
        <taxon>Kangiella</taxon>
    </lineage>
</organism>
<name>A0A2K9AY06_9GAMM</name>
<evidence type="ECO:0000313" key="2">
    <source>
        <dbReference type="Proteomes" id="UP000232693"/>
    </source>
</evidence>
<evidence type="ECO:0000313" key="1">
    <source>
        <dbReference type="EMBL" id="AUD80031.1"/>
    </source>
</evidence>
<dbReference type="Proteomes" id="UP000232693">
    <property type="component" value="Chromosome"/>
</dbReference>
<proteinExistence type="predicted"/>
<sequence length="181" mass="20654">MVTLMDLIFGNDEMPMDQRPLQEIGVQYSLHQEQLHRVMELYLDAMLKGLQENVRYGGLDALMDALARNKSAEFLKYPHQIIESKAIDNGNYILGHILKEKDVSRDLATSVSRRTGIEQDTLEIVLPITATLLMGRLGLYIDDVESSQQHDTLLDILQIEEGTSLREMILQKQKELYEAGH</sequence>
<dbReference type="RefSeq" id="WP_106647991.1">
    <property type="nucleotide sequence ID" value="NZ_BMGO01000002.1"/>
</dbReference>
<dbReference type="AlphaFoldDB" id="A0A2K9AY06"/>
<reference evidence="1 2" key="1">
    <citation type="submission" date="2017-12" db="EMBL/GenBank/DDBJ databases">
        <title>Kangiella profundi FT102 completed genome.</title>
        <authorList>
            <person name="Xu J."/>
            <person name="Wang J."/>
            <person name="Lu Y."/>
        </authorList>
    </citation>
    <scope>NUCLEOTIDE SEQUENCE [LARGE SCALE GENOMIC DNA]</scope>
    <source>
        <strain evidence="1 2">FT102</strain>
    </source>
</reference>
<gene>
    <name evidence="1" type="ORF">CW740_02270</name>
</gene>
<accession>A0A2K9AY06</accession>
<dbReference type="OrthoDB" id="5526542at2"/>
<dbReference type="InterPro" id="IPR009282">
    <property type="entry name" value="DUF937"/>
</dbReference>
<dbReference type="Pfam" id="PF06078">
    <property type="entry name" value="DUF937"/>
    <property type="match status" value="1"/>
</dbReference>
<dbReference type="EMBL" id="CP025120">
    <property type="protein sequence ID" value="AUD80031.1"/>
    <property type="molecule type" value="Genomic_DNA"/>
</dbReference>
<keyword evidence="2" id="KW-1185">Reference proteome</keyword>